<dbReference type="Gene3D" id="3.30.920.10">
    <property type="entry name" value="Frataxin/CyaY"/>
    <property type="match status" value="1"/>
</dbReference>
<accession>Q2W2T4</accession>
<protein>
    <submittedName>
        <fullName evidence="3">Protein implicated in iron transport</fullName>
    </submittedName>
</protein>
<gene>
    <name evidence="3" type="ordered locus">amb3037</name>
</gene>
<name>Q2W2T4_PARM1</name>
<dbReference type="PANTHER" id="PTHR16821:SF2">
    <property type="entry name" value="FRATAXIN, MITOCHONDRIAL"/>
    <property type="match status" value="1"/>
</dbReference>
<evidence type="ECO:0000313" key="4">
    <source>
        <dbReference type="Proteomes" id="UP000007058"/>
    </source>
</evidence>
<dbReference type="SUPFAM" id="SSF55387">
    <property type="entry name" value="Frataxin/Nqo15-like"/>
    <property type="match status" value="1"/>
</dbReference>
<evidence type="ECO:0000256" key="2">
    <source>
        <dbReference type="ARBA" id="ARBA00023004"/>
    </source>
</evidence>
<dbReference type="GO" id="GO:0008198">
    <property type="term" value="F:ferrous iron binding"/>
    <property type="evidence" value="ECO:0007669"/>
    <property type="project" value="TreeGrafter"/>
</dbReference>
<dbReference type="GO" id="GO:0008199">
    <property type="term" value="F:ferric iron binding"/>
    <property type="evidence" value="ECO:0007669"/>
    <property type="project" value="InterPro"/>
</dbReference>
<reference evidence="3 4" key="1">
    <citation type="journal article" date="2005" name="DNA Res.">
        <title>Complete genome sequence of the facultative anaerobic magnetotactic bacterium Magnetospirillum sp. strain AMB-1.</title>
        <authorList>
            <person name="Matsunaga T."/>
            <person name="Okamura Y."/>
            <person name="Fukuda Y."/>
            <person name="Wahyudi A.T."/>
            <person name="Murase Y."/>
            <person name="Takeyama H."/>
        </authorList>
    </citation>
    <scope>NUCLEOTIDE SEQUENCE [LARGE SCALE GENOMIC DNA]</scope>
    <source>
        <strain evidence="4">ATCC 700264 / AMB-1</strain>
    </source>
</reference>
<dbReference type="EMBL" id="AP007255">
    <property type="protein sequence ID" value="BAE51841.1"/>
    <property type="molecule type" value="Genomic_DNA"/>
</dbReference>
<dbReference type="GO" id="GO:0004322">
    <property type="term" value="F:ferroxidase activity"/>
    <property type="evidence" value="ECO:0007669"/>
    <property type="project" value="TreeGrafter"/>
</dbReference>
<dbReference type="GO" id="GO:0034986">
    <property type="term" value="F:iron chaperone activity"/>
    <property type="evidence" value="ECO:0007669"/>
    <property type="project" value="TreeGrafter"/>
</dbReference>
<dbReference type="InterPro" id="IPR020895">
    <property type="entry name" value="Frataxin_CS"/>
</dbReference>
<dbReference type="RefSeq" id="WP_011385413.1">
    <property type="nucleotide sequence ID" value="NC_007626.1"/>
</dbReference>
<dbReference type="STRING" id="342108.amb3037"/>
<dbReference type="GO" id="GO:0005737">
    <property type="term" value="C:cytoplasm"/>
    <property type="evidence" value="ECO:0007669"/>
    <property type="project" value="UniProtKB-ARBA"/>
</dbReference>
<dbReference type="PROSITE" id="PS01344">
    <property type="entry name" value="FRATAXIN_1"/>
    <property type="match status" value="1"/>
</dbReference>
<dbReference type="GO" id="GO:0016226">
    <property type="term" value="P:iron-sulfur cluster assembly"/>
    <property type="evidence" value="ECO:0007669"/>
    <property type="project" value="InterPro"/>
</dbReference>
<dbReference type="OrthoDB" id="8480400at2"/>
<dbReference type="AlphaFoldDB" id="Q2W2T4"/>
<proteinExistence type="inferred from homology"/>
<dbReference type="NCBIfam" id="TIGR03421">
    <property type="entry name" value="FeS_CyaY"/>
    <property type="match status" value="1"/>
</dbReference>
<evidence type="ECO:0000313" key="3">
    <source>
        <dbReference type="EMBL" id="BAE51841.1"/>
    </source>
</evidence>
<comment type="similarity">
    <text evidence="1">Belongs to the frataxin family.</text>
</comment>
<organism evidence="3 4">
    <name type="scientific">Paramagnetospirillum magneticum (strain ATCC 700264 / AMB-1)</name>
    <name type="common">Magnetospirillum magneticum</name>
    <dbReference type="NCBI Taxonomy" id="342108"/>
    <lineage>
        <taxon>Bacteria</taxon>
        <taxon>Pseudomonadati</taxon>
        <taxon>Pseudomonadota</taxon>
        <taxon>Alphaproteobacteria</taxon>
        <taxon>Rhodospirillales</taxon>
        <taxon>Magnetospirillaceae</taxon>
        <taxon>Paramagnetospirillum</taxon>
    </lineage>
</organism>
<dbReference type="Proteomes" id="UP000007058">
    <property type="component" value="Chromosome"/>
</dbReference>
<dbReference type="InterPro" id="IPR036524">
    <property type="entry name" value="Frataxin/CyaY_sf"/>
</dbReference>
<sequence length="101" mass="11062">MSLDESRFASLADPLLERIGDAVEDAMEDADAELHAGILTLTLPGIGQYVINKHAPNREIWLSSPKSGAHHFGWTGEQWISTRNAELELLGLLRAEIGVEV</sequence>
<dbReference type="Pfam" id="PF01491">
    <property type="entry name" value="Frataxin_Cyay"/>
    <property type="match status" value="1"/>
</dbReference>
<evidence type="ECO:0000256" key="1">
    <source>
        <dbReference type="ARBA" id="ARBA00008183"/>
    </source>
</evidence>
<dbReference type="InterPro" id="IPR002908">
    <property type="entry name" value="Frataxin/CyaY"/>
</dbReference>
<dbReference type="GO" id="GO:0051537">
    <property type="term" value="F:2 iron, 2 sulfur cluster binding"/>
    <property type="evidence" value="ECO:0007669"/>
    <property type="project" value="TreeGrafter"/>
</dbReference>
<dbReference type="HOGENOM" id="CLU_080880_4_1_5"/>
<dbReference type="SMART" id="SM01219">
    <property type="entry name" value="Frataxin_Cyay"/>
    <property type="match status" value="1"/>
</dbReference>
<keyword evidence="4" id="KW-1185">Reference proteome</keyword>
<dbReference type="GO" id="GO:0006879">
    <property type="term" value="P:intracellular iron ion homeostasis"/>
    <property type="evidence" value="ECO:0007669"/>
    <property type="project" value="TreeGrafter"/>
</dbReference>
<dbReference type="KEGG" id="mag:amb3037"/>
<keyword evidence="2" id="KW-0408">Iron</keyword>
<dbReference type="PROSITE" id="PS50810">
    <property type="entry name" value="FRATAXIN_2"/>
    <property type="match status" value="1"/>
</dbReference>
<dbReference type="PANTHER" id="PTHR16821">
    <property type="entry name" value="FRATAXIN"/>
    <property type="match status" value="1"/>
</dbReference>